<dbReference type="OrthoDB" id="1098018at2"/>
<accession>E0IA95</accession>
<dbReference type="Gene3D" id="2.60.120.260">
    <property type="entry name" value="Galactose-binding domain-like"/>
    <property type="match status" value="2"/>
</dbReference>
<dbReference type="EMBL" id="AEDD01000006">
    <property type="protein sequence ID" value="EFM10672.1"/>
    <property type="molecule type" value="Genomic_DNA"/>
</dbReference>
<dbReference type="SUPFAM" id="SSF49785">
    <property type="entry name" value="Galactose-binding domain-like"/>
    <property type="match status" value="2"/>
</dbReference>
<dbReference type="RefSeq" id="WP_006038576.1">
    <property type="nucleotide sequence ID" value="NZ_AEDD01000006.1"/>
</dbReference>
<dbReference type="Pfam" id="PF00754">
    <property type="entry name" value="F5_F8_type_C"/>
    <property type="match status" value="1"/>
</dbReference>
<sequence length="288" mass="30914">MRKLKLKGLGLFAAAILTVTTGFSTSAFASSSVNLAEGKTVTASSYEGATVDPSKAVDGNTATRWSSNFSDDQWIAVDLGASYAIDEVKLNWEAAYASVYNIDVSDDGTNWRNIYTKYDGQGGIEDLTVLGTGRYVRVQGVQRATSYGISLYEFEVYGTPGTNIGANKPTTASSTLLWTSVPSYAVDQNSNTSWSPATTDSNPTITVDLGSTRTIAGANIKWGYGYAPHYKISVSNDGVNWTSVAEVTNNSGGIDFNSFSASGRYVQLYAFDRTPDYFIVHELQVIGS</sequence>
<organism evidence="3 4">
    <name type="scientific">Paenibacillus curdlanolyticus YK9</name>
    <dbReference type="NCBI Taxonomy" id="717606"/>
    <lineage>
        <taxon>Bacteria</taxon>
        <taxon>Bacillati</taxon>
        <taxon>Bacillota</taxon>
        <taxon>Bacilli</taxon>
        <taxon>Bacillales</taxon>
        <taxon>Paenibacillaceae</taxon>
        <taxon>Paenibacillus</taxon>
    </lineage>
</organism>
<reference evidence="3 4" key="1">
    <citation type="submission" date="2010-07" db="EMBL/GenBank/DDBJ databases">
        <title>The draft genome of Paenibacillus curdlanolyticus YK9.</title>
        <authorList>
            <consortium name="US DOE Joint Genome Institute (JGI-PGF)"/>
            <person name="Lucas S."/>
            <person name="Copeland A."/>
            <person name="Lapidus A."/>
            <person name="Cheng J.-F."/>
            <person name="Bruce D."/>
            <person name="Goodwin L."/>
            <person name="Pitluck S."/>
            <person name="Land M.L."/>
            <person name="Hauser L."/>
            <person name="Chang Y.-J."/>
            <person name="Jeffries C."/>
            <person name="Anderson I.J."/>
            <person name="Johnson E."/>
            <person name="Loganathan U."/>
            <person name="Mulhopadhyay B."/>
            <person name="Kyrpides N."/>
            <person name="Woyke T.J."/>
        </authorList>
    </citation>
    <scope>NUCLEOTIDE SEQUENCE [LARGE SCALE GENOMIC DNA]</scope>
    <source>
        <strain evidence="3 4">YK9</strain>
    </source>
</reference>
<dbReference type="eggNOG" id="COG2273">
    <property type="taxonomic scope" value="Bacteria"/>
</dbReference>
<proteinExistence type="predicted"/>
<evidence type="ECO:0000313" key="3">
    <source>
        <dbReference type="EMBL" id="EFM10672.1"/>
    </source>
</evidence>
<keyword evidence="1" id="KW-0732">Signal</keyword>
<feature type="domain" description="F5/8 type C" evidence="2">
    <location>
        <begin position="28"/>
        <end position="159"/>
    </location>
</feature>
<evidence type="ECO:0000313" key="4">
    <source>
        <dbReference type="Proteomes" id="UP000005387"/>
    </source>
</evidence>
<feature type="chain" id="PRO_5003136236" evidence="1">
    <location>
        <begin position="30"/>
        <end position="288"/>
    </location>
</feature>
<dbReference type="Pfam" id="PF22633">
    <property type="entry name" value="F5_F8_type_C_2"/>
    <property type="match status" value="1"/>
</dbReference>
<dbReference type="STRING" id="717606.PaecuDRAFT_2584"/>
<feature type="domain" description="F5/8 type C" evidence="2">
    <location>
        <begin position="187"/>
        <end position="288"/>
    </location>
</feature>
<keyword evidence="4" id="KW-1185">Reference proteome</keyword>
<evidence type="ECO:0000259" key="2">
    <source>
        <dbReference type="PROSITE" id="PS50022"/>
    </source>
</evidence>
<evidence type="ECO:0000256" key="1">
    <source>
        <dbReference type="SAM" id="SignalP"/>
    </source>
</evidence>
<gene>
    <name evidence="3" type="ORF">PaecuDRAFT_2584</name>
</gene>
<dbReference type="AlphaFoldDB" id="E0IA95"/>
<dbReference type="InterPro" id="IPR051941">
    <property type="entry name" value="BG_Antigen-Binding_Lectin"/>
</dbReference>
<dbReference type="InterPro" id="IPR000421">
    <property type="entry name" value="FA58C"/>
</dbReference>
<dbReference type="InterPro" id="IPR008979">
    <property type="entry name" value="Galactose-bd-like_sf"/>
</dbReference>
<dbReference type="PANTHER" id="PTHR45713">
    <property type="entry name" value="FTP DOMAIN-CONTAINING PROTEIN"/>
    <property type="match status" value="1"/>
</dbReference>
<dbReference type="PANTHER" id="PTHR45713:SF6">
    <property type="entry name" value="F5_8 TYPE C DOMAIN-CONTAINING PROTEIN"/>
    <property type="match status" value="1"/>
</dbReference>
<feature type="signal peptide" evidence="1">
    <location>
        <begin position="1"/>
        <end position="29"/>
    </location>
</feature>
<dbReference type="Proteomes" id="UP000005387">
    <property type="component" value="Unassembled WGS sequence"/>
</dbReference>
<protein>
    <submittedName>
        <fullName evidence="3">Coagulation factor 5/8 type domain protein</fullName>
    </submittedName>
</protein>
<name>E0IA95_9BACL</name>
<dbReference type="PROSITE" id="PS50022">
    <property type="entry name" value="FA58C_3"/>
    <property type="match status" value="2"/>
</dbReference>